<feature type="active site" evidence="3">
    <location>
        <position position="148"/>
    </location>
</feature>
<accession>A0A3M3AUL9</accession>
<dbReference type="GO" id="GO:0016779">
    <property type="term" value="F:nucleotidyltransferase activity"/>
    <property type="evidence" value="ECO:0007669"/>
    <property type="project" value="UniProtKB-UniRule"/>
</dbReference>
<dbReference type="InterPro" id="IPR017557">
    <property type="entry name" value="Holo-ACP_synthase"/>
</dbReference>
<feature type="active site" evidence="3">
    <location>
        <position position="150"/>
    </location>
</feature>
<evidence type="ECO:0000313" key="6">
    <source>
        <dbReference type="EMBL" id="RMM04134.1"/>
    </source>
</evidence>
<dbReference type="NCBIfam" id="TIGR03135">
    <property type="entry name" value="malonate_mdcG"/>
    <property type="match status" value="1"/>
</dbReference>
<organism evidence="6 7">
    <name type="scientific">Pseudomonas amygdali pv. eriobotryae</name>
    <dbReference type="NCBI Taxonomy" id="129137"/>
    <lineage>
        <taxon>Bacteria</taxon>
        <taxon>Pseudomonadati</taxon>
        <taxon>Pseudomonadota</taxon>
        <taxon>Gammaproteobacteria</taxon>
        <taxon>Pseudomonadales</taxon>
        <taxon>Pseudomonadaceae</taxon>
        <taxon>Pseudomonas</taxon>
        <taxon>Pseudomonas amygdali</taxon>
    </lineage>
</organism>
<dbReference type="NCBIfam" id="NF002332">
    <property type="entry name" value="PRK01293.1"/>
    <property type="match status" value="1"/>
</dbReference>
<sequence>MGYRAPVAAGAMVIDSACAVLPHDLLWGMPLSALPDDAPKWAVETVLAGQPVVVRRQAMPAGQVAVGLRGYGREQRYAASMLLDDVYRRVTPEQLVLCPVENIQDWPALRALRQVRPVMDALELVWGVGGSAGFELASGIAALNQDSDLDLILRTSEPLSRSCAAELVEALETSVCLVDVQLQLDHGAVALREWARPAGRVLLKTAAGARLVADPWHLIGACA</sequence>
<dbReference type="InterPro" id="IPR048903">
    <property type="entry name" value="MdcG_N"/>
</dbReference>
<dbReference type="AlphaFoldDB" id="A0A3M3AUL9"/>
<feature type="domain" description="Phosphoribosyl-dephospho-CoA transferase MdcG N-terminal" evidence="5">
    <location>
        <begin position="22"/>
        <end position="92"/>
    </location>
</feature>
<dbReference type="EC" id="2.7.7.66" evidence="3"/>
<evidence type="ECO:0000313" key="7">
    <source>
        <dbReference type="Proteomes" id="UP000272627"/>
    </source>
</evidence>
<dbReference type="Proteomes" id="UP000272627">
    <property type="component" value="Unassembled WGS sequence"/>
</dbReference>
<comment type="caution">
    <text evidence="6">The sequence shown here is derived from an EMBL/GenBank/DDBJ whole genome shotgun (WGS) entry which is preliminary data.</text>
</comment>
<gene>
    <name evidence="3" type="primary">mdcG</name>
    <name evidence="6" type="ORF">ALQ86_05233</name>
</gene>
<dbReference type="Pfam" id="PF10620">
    <property type="entry name" value="MdcG"/>
    <property type="match status" value="1"/>
</dbReference>
<evidence type="ECO:0000256" key="1">
    <source>
        <dbReference type="ARBA" id="ARBA00022679"/>
    </source>
</evidence>
<dbReference type="InterPro" id="IPR049180">
    <property type="entry name" value="MdcG_C"/>
</dbReference>
<feature type="domain" description="Phosphoribosyl-dephospho-CoA transferase MdcG C-terminal" evidence="4">
    <location>
        <begin position="102"/>
        <end position="215"/>
    </location>
</feature>
<dbReference type="EMBL" id="RBOA01000013">
    <property type="protein sequence ID" value="RMM04134.1"/>
    <property type="molecule type" value="Genomic_DNA"/>
</dbReference>
<keyword evidence="1 3" id="KW-0808">Transferase</keyword>
<comment type="function">
    <text evidence="3">Transfers 2'-(5-triphosphoribosyl)-3'-dephosphocoenzyme-A to the apo-[acyl-carrier-protein] of the malonate decarboxylase to yield holo-[acyl-carrier-protein].</text>
</comment>
<protein>
    <recommendedName>
        <fullName evidence="3">Phosphoribosyl-dephospho-CoA transferase</fullName>
        <ecNumber evidence="3">2.7.7.66</ecNumber>
    </recommendedName>
    <alternativeName>
        <fullName evidence="3">Malonate decarboxylase holo-[acyl-carrier-protein] synthase</fullName>
        <shortName evidence="3">Holo-ACP synthase</shortName>
    </alternativeName>
</protein>
<name>A0A3M3AUL9_PSEA0</name>
<keyword evidence="2 3" id="KW-0548">Nucleotidyltransferase</keyword>
<evidence type="ECO:0000259" key="5">
    <source>
        <dbReference type="Pfam" id="PF20866"/>
    </source>
</evidence>
<evidence type="ECO:0000256" key="2">
    <source>
        <dbReference type="ARBA" id="ARBA00022695"/>
    </source>
</evidence>
<comment type="similarity">
    <text evidence="3">Belongs to the MdcG family.</text>
</comment>
<comment type="catalytic activity">
    <reaction evidence="3">
        <text>apo-[malonate decarboxylase ACP] + 2'-(5''-triphospho-alpha-D-ribosyl)-3'-dephospho-CoA = holo-[malonate decarboxylase ACP] + diphosphate</text>
        <dbReference type="Rhea" id="RHEA:42644"/>
        <dbReference type="Rhea" id="RHEA-COMP:10160"/>
        <dbReference type="Rhea" id="RHEA-COMP:10161"/>
        <dbReference type="ChEBI" id="CHEBI:29999"/>
        <dbReference type="ChEBI" id="CHEBI:33019"/>
        <dbReference type="ChEBI" id="CHEBI:61378"/>
        <dbReference type="ChEBI" id="CHEBI:82683"/>
        <dbReference type="EC" id="2.7.7.66"/>
    </reaction>
</comment>
<dbReference type="HAMAP" id="MF_00650">
    <property type="entry name" value="Malonate_MdcG"/>
    <property type="match status" value="1"/>
</dbReference>
<evidence type="ECO:0000259" key="4">
    <source>
        <dbReference type="Pfam" id="PF10620"/>
    </source>
</evidence>
<dbReference type="Pfam" id="PF20866">
    <property type="entry name" value="MdcG_N"/>
    <property type="match status" value="1"/>
</dbReference>
<evidence type="ECO:0000256" key="3">
    <source>
        <dbReference type="HAMAP-Rule" id="MF_00650"/>
    </source>
</evidence>
<proteinExistence type="inferred from homology"/>
<reference evidence="6 7" key="1">
    <citation type="submission" date="2018-08" db="EMBL/GenBank/DDBJ databases">
        <title>Recombination of ecologically and evolutionarily significant loci maintains genetic cohesion in the Pseudomonas syringae species complex.</title>
        <authorList>
            <person name="Dillon M."/>
            <person name="Thakur S."/>
            <person name="Almeida R.N.D."/>
            <person name="Weir B.S."/>
            <person name="Guttman D.S."/>
        </authorList>
    </citation>
    <scope>NUCLEOTIDE SEQUENCE [LARGE SCALE GENOMIC DNA]</scope>
    <source>
        <strain evidence="6 7">ICMP 8636</strain>
    </source>
</reference>